<proteinExistence type="predicted"/>
<protein>
    <submittedName>
        <fullName evidence="1">Uncharacterized protein</fullName>
    </submittedName>
</protein>
<reference evidence="1 2" key="1">
    <citation type="submission" date="2017-01" db="EMBL/GenBank/DDBJ databases">
        <title>First insights into the biology of 'candidatus Vampirococcus archaeovorus'.</title>
        <authorList>
            <person name="Kizina J."/>
            <person name="Jordan S."/>
            <person name="Stueber K."/>
            <person name="Reinhardt R."/>
            <person name="Harder J."/>
        </authorList>
    </citation>
    <scope>NUCLEOTIDE SEQUENCE [LARGE SCALE GENOMIC DNA]</scope>
    <source>
        <strain evidence="1 2">LiM</strain>
    </source>
</reference>
<accession>A0A410P702</accession>
<dbReference type="RefSeq" id="WP_128700858.1">
    <property type="nucleotide sequence ID" value="NZ_CP019384.1"/>
</dbReference>
<keyword evidence="2" id="KW-1185">Reference proteome</keyword>
<dbReference type="AlphaFoldDB" id="A0A410P702"/>
<evidence type="ECO:0000313" key="2">
    <source>
        <dbReference type="Proteomes" id="UP000287243"/>
    </source>
</evidence>
<dbReference type="KEGG" id="vai:BU251_09225"/>
<evidence type="ECO:0000313" key="1">
    <source>
        <dbReference type="EMBL" id="QAT17892.1"/>
    </source>
</evidence>
<dbReference type="OrthoDB" id="7542335at2"/>
<sequence>MLTRKRQLAAKIEAVEGTAETLAAADARLLVYNPKVSFDIAMFERNPARQTFSNIGKIPGKRPAGLSFRLELRGSGAAATVPEWGKLLQACGFGVNTLKSMNIGAITNGPFQHGETITGGTSAAKGRVVINTANGATAILFVTISGTFVSGEVITGGTSTATAATSSVPSTVGNEFKPISDSIPSLTQGCYEDGLRKLLKGCRGKVKFGFKSGEPVLLDFDFQGVEAGVADTAFLSNVTYETTKPPAFLSALFSVDAYSAKVGEMDIDFGSILAERDDINDQRGILSFAVTGRNVLGSFNPEMVLSAAYDFHAKWFSGAEMVVDFTVGSVAGNKFRFYIPRAQYTKVEDEDRDGLQIAKSTFSLNGSLLYGDDELSILAL</sequence>
<dbReference type="Proteomes" id="UP000287243">
    <property type="component" value="Chromosome"/>
</dbReference>
<dbReference type="EMBL" id="CP019384">
    <property type="protein sequence ID" value="QAT17892.1"/>
    <property type="molecule type" value="Genomic_DNA"/>
</dbReference>
<organism evidence="1 2">
    <name type="scientific">Velamenicoccus archaeovorus</name>
    <dbReference type="NCBI Taxonomy" id="1930593"/>
    <lineage>
        <taxon>Bacteria</taxon>
        <taxon>Pseudomonadati</taxon>
        <taxon>Candidatus Omnitrophota</taxon>
        <taxon>Candidatus Velamenicoccus</taxon>
    </lineage>
</organism>
<name>A0A410P702_VELA1</name>
<gene>
    <name evidence="1" type="ORF">BU251_09225</name>
</gene>